<dbReference type="EMBL" id="JAWONS010000290">
    <property type="protein sequence ID" value="MDW2799951.1"/>
    <property type="molecule type" value="Genomic_DNA"/>
</dbReference>
<protein>
    <submittedName>
        <fullName evidence="1">Uncharacterized protein</fullName>
    </submittedName>
</protein>
<organism evidence="1 2">
    <name type="scientific">Clostridium boliviensis</name>
    <dbReference type="NCBI Taxonomy" id="318465"/>
    <lineage>
        <taxon>Bacteria</taxon>
        <taxon>Bacillati</taxon>
        <taxon>Bacillota</taxon>
        <taxon>Clostridia</taxon>
        <taxon>Eubacteriales</taxon>
        <taxon>Clostridiaceae</taxon>
        <taxon>Clostridium</taxon>
    </lineage>
</organism>
<dbReference type="Proteomes" id="UP001276854">
    <property type="component" value="Unassembled WGS sequence"/>
</dbReference>
<reference evidence="1 2" key="1">
    <citation type="submission" date="2023-10" db="EMBL/GenBank/DDBJ databases">
        <title>A novel Glycoside Hydrolase 43-Like Enzyme from Clostrdium boliviensis is an Endo-xylanase, and a Candidate for Xylooligosaccharides Production from Different Xylan Substrates.</title>
        <authorList>
            <person name="Alvarez M.T."/>
            <person name="Rocabado-Villegas L.R."/>
            <person name="Salas-Veizaga D.M."/>
            <person name="Linares-Pasten J.A."/>
            <person name="Gudmundsdottir E.E."/>
            <person name="Hreggvidsson G.O."/>
            <person name="Adlercreutz P."/>
            <person name="Nordberg Karlsson E."/>
        </authorList>
    </citation>
    <scope>NUCLEOTIDE SEQUENCE [LARGE SCALE GENOMIC DNA]</scope>
    <source>
        <strain evidence="1 2">E-1</strain>
    </source>
</reference>
<name>A0ABU4GQR1_9CLOT</name>
<proteinExistence type="predicted"/>
<keyword evidence="2" id="KW-1185">Reference proteome</keyword>
<sequence length="43" mass="5090">MEMRNIITDYTVNFFDHYILHKAVSVESLEYNGVDLIKKASRK</sequence>
<comment type="caution">
    <text evidence="1">The sequence shown here is derived from an EMBL/GenBank/DDBJ whole genome shotgun (WGS) entry which is preliminary data.</text>
</comment>
<gene>
    <name evidence="1" type="ORF">RZO55_20470</name>
</gene>
<evidence type="ECO:0000313" key="2">
    <source>
        <dbReference type="Proteomes" id="UP001276854"/>
    </source>
</evidence>
<accession>A0ABU4GQR1</accession>
<evidence type="ECO:0000313" key="1">
    <source>
        <dbReference type="EMBL" id="MDW2799951.1"/>
    </source>
</evidence>